<feature type="domain" description="Manganese/iron superoxide dismutase N-terminal" evidence="7">
    <location>
        <begin position="3"/>
        <end position="85"/>
    </location>
</feature>
<dbReference type="InterPro" id="IPR019831">
    <property type="entry name" value="Mn/Fe_SOD_N"/>
</dbReference>
<evidence type="ECO:0000259" key="7">
    <source>
        <dbReference type="Pfam" id="PF00081"/>
    </source>
</evidence>
<feature type="binding site" evidence="5">
    <location>
        <position position="27"/>
    </location>
    <ligand>
        <name>Mn(2+)</name>
        <dbReference type="ChEBI" id="CHEBI:29035"/>
    </ligand>
</feature>
<dbReference type="OrthoDB" id="9803125at2"/>
<feature type="binding site" evidence="5">
    <location>
        <position position="163"/>
    </location>
    <ligand>
        <name>Mn(2+)</name>
        <dbReference type="ChEBI" id="CHEBI:29035"/>
    </ligand>
</feature>
<evidence type="ECO:0000256" key="4">
    <source>
        <dbReference type="ARBA" id="ARBA00023002"/>
    </source>
</evidence>
<evidence type="ECO:0000256" key="6">
    <source>
        <dbReference type="RuleBase" id="RU000414"/>
    </source>
</evidence>
<dbReference type="RefSeq" id="WP_105059807.1">
    <property type="nucleotide sequence ID" value="NZ_MSCJ01000001.1"/>
</dbReference>
<dbReference type="EC" id="1.15.1.1" evidence="2 6"/>
<accession>A0A2S7VWD5</accession>
<evidence type="ECO:0000259" key="8">
    <source>
        <dbReference type="Pfam" id="PF02777"/>
    </source>
</evidence>
<dbReference type="PANTHER" id="PTHR43595:SF2">
    <property type="entry name" value="SMALL RIBOSOMAL SUBUNIT PROTEIN MS42"/>
    <property type="match status" value="1"/>
</dbReference>
<dbReference type="PANTHER" id="PTHR43595">
    <property type="entry name" value="37S RIBOSOMAL PROTEIN S26, MITOCHONDRIAL"/>
    <property type="match status" value="1"/>
</dbReference>
<dbReference type="EMBL" id="MSCJ01000001">
    <property type="protein sequence ID" value="PQJ66427.1"/>
    <property type="molecule type" value="Genomic_DNA"/>
</dbReference>
<comment type="function">
    <text evidence="6">Destroys radicals which are normally produced within the cells and which are toxic to biological systems.</text>
</comment>
<keyword evidence="4 6" id="KW-0560">Oxidoreductase</keyword>
<protein>
    <recommendedName>
        <fullName evidence="2 6">Superoxide dismutase</fullName>
        <ecNumber evidence="2 6">1.15.1.1</ecNumber>
    </recommendedName>
</protein>
<dbReference type="Gene3D" id="1.10.287.990">
    <property type="entry name" value="Fe,Mn superoxide dismutase (SOD) domain"/>
    <property type="match status" value="1"/>
</dbReference>
<keyword evidence="3 5" id="KW-0479">Metal-binding</keyword>
<feature type="binding site" evidence="5">
    <location>
        <position position="167"/>
    </location>
    <ligand>
        <name>Mn(2+)</name>
        <dbReference type="ChEBI" id="CHEBI:29035"/>
    </ligand>
</feature>
<evidence type="ECO:0000313" key="9">
    <source>
        <dbReference type="EMBL" id="PQJ66427.1"/>
    </source>
</evidence>
<dbReference type="Gene3D" id="3.55.40.20">
    <property type="entry name" value="Iron/manganese superoxide dismutase, C-terminal domain"/>
    <property type="match status" value="1"/>
</dbReference>
<evidence type="ECO:0000256" key="2">
    <source>
        <dbReference type="ARBA" id="ARBA00012682"/>
    </source>
</evidence>
<dbReference type="InterPro" id="IPR036314">
    <property type="entry name" value="SOD_C_sf"/>
</dbReference>
<dbReference type="GO" id="GO:0004784">
    <property type="term" value="F:superoxide dismutase activity"/>
    <property type="evidence" value="ECO:0007669"/>
    <property type="project" value="UniProtKB-EC"/>
</dbReference>
<dbReference type="GO" id="GO:0005737">
    <property type="term" value="C:cytoplasm"/>
    <property type="evidence" value="ECO:0007669"/>
    <property type="project" value="TreeGrafter"/>
</dbReference>
<dbReference type="PRINTS" id="PR01703">
    <property type="entry name" value="MNSODISMTASE"/>
</dbReference>
<proteinExistence type="inferred from homology"/>
<evidence type="ECO:0000256" key="5">
    <source>
        <dbReference type="PIRSR" id="PIRSR000349-1"/>
    </source>
</evidence>
<comment type="caution">
    <text evidence="9">The sequence shown here is derived from an EMBL/GenBank/DDBJ whole genome shotgun (WGS) entry which is preliminary data.</text>
</comment>
<evidence type="ECO:0000256" key="1">
    <source>
        <dbReference type="ARBA" id="ARBA00008714"/>
    </source>
</evidence>
<comment type="similarity">
    <text evidence="1 6">Belongs to the iron/manganese superoxide dismutase family.</text>
</comment>
<gene>
    <name evidence="9" type="ORF">BTO08_02800</name>
</gene>
<organism evidence="9 10">
    <name type="scientific">Photobacterium angustum</name>
    <dbReference type="NCBI Taxonomy" id="661"/>
    <lineage>
        <taxon>Bacteria</taxon>
        <taxon>Pseudomonadati</taxon>
        <taxon>Pseudomonadota</taxon>
        <taxon>Gammaproteobacteria</taxon>
        <taxon>Vibrionales</taxon>
        <taxon>Vibrionaceae</taxon>
        <taxon>Photobacterium</taxon>
    </lineage>
</organism>
<dbReference type="InterPro" id="IPR019833">
    <property type="entry name" value="Mn/Fe_SOD_BS"/>
</dbReference>
<comment type="catalytic activity">
    <reaction evidence="6">
        <text>2 superoxide + 2 H(+) = H2O2 + O2</text>
        <dbReference type="Rhea" id="RHEA:20696"/>
        <dbReference type="ChEBI" id="CHEBI:15378"/>
        <dbReference type="ChEBI" id="CHEBI:15379"/>
        <dbReference type="ChEBI" id="CHEBI:16240"/>
        <dbReference type="ChEBI" id="CHEBI:18421"/>
        <dbReference type="EC" id="1.15.1.1"/>
    </reaction>
</comment>
<dbReference type="SUPFAM" id="SSF46609">
    <property type="entry name" value="Fe,Mn superoxide dismutase (SOD), N-terminal domain"/>
    <property type="match status" value="1"/>
</dbReference>
<dbReference type="Pfam" id="PF00081">
    <property type="entry name" value="Sod_Fe_N"/>
    <property type="match status" value="1"/>
</dbReference>
<feature type="binding site" evidence="5">
    <location>
        <position position="77"/>
    </location>
    <ligand>
        <name>Mn(2+)</name>
        <dbReference type="ChEBI" id="CHEBI:29035"/>
    </ligand>
</feature>
<dbReference type="PIRSF" id="PIRSF000349">
    <property type="entry name" value="SODismutase"/>
    <property type="match status" value="1"/>
</dbReference>
<name>A0A2S7VWD5_PHOAN</name>
<sequence length="204" mass="23405">MKHLFPQLPYDFNALEPYLDAKTVEIHYSKHHRGYFDKFIAAIENTDLTDQTIETILSNISQYPAAVRNNGGGFYNHNLYWQCMSPEGVRHPSGLLAEAINAHFESFAKFKETFSTLAANHFGAGFIWLSVVDGRLEISATPNQDNPLMDTVTVQGTPILALDVWEHAYYLSYQNVRPDYIDAWWHLVDWEQVEINYLSALQAF</sequence>
<evidence type="ECO:0000313" key="10">
    <source>
        <dbReference type="Proteomes" id="UP000238730"/>
    </source>
</evidence>
<evidence type="ECO:0000256" key="3">
    <source>
        <dbReference type="ARBA" id="ARBA00022723"/>
    </source>
</evidence>
<dbReference type="SUPFAM" id="SSF54719">
    <property type="entry name" value="Fe,Mn superoxide dismutase (SOD), C-terminal domain"/>
    <property type="match status" value="1"/>
</dbReference>
<dbReference type="PROSITE" id="PS00088">
    <property type="entry name" value="SOD_MN"/>
    <property type="match status" value="1"/>
</dbReference>
<dbReference type="InterPro" id="IPR001189">
    <property type="entry name" value="Mn/Fe_SOD"/>
</dbReference>
<dbReference type="InterPro" id="IPR036324">
    <property type="entry name" value="Mn/Fe_SOD_N_sf"/>
</dbReference>
<dbReference type="AlphaFoldDB" id="A0A2S7VWD5"/>
<reference evidence="9 10" key="1">
    <citation type="submission" date="2016-12" db="EMBL/GenBank/DDBJ databases">
        <title>Diversity of luminous bacteria.</title>
        <authorList>
            <person name="Yoshizawa S."/>
            <person name="Kogure K."/>
        </authorList>
    </citation>
    <scope>NUCLEOTIDE SEQUENCE [LARGE SCALE GENOMIC DNA]</scope>
    <source>
        <strain evidence="9 10">LC1-200</strain>
    </source>
</reference>
<dbReference type="Pfam" id="PF02777">
    <property type="entry name" value="Sod_Fe_C"/>
    <property type="match status" value="1"/>
</dbReference>
<dbReference type="InterPro" id="IPR019832">
    <property type="entry name" value="Mn/Fe_SOD_C"/>
</dbReference>
<dbReference type="Proteomes" id="UP000238730">
    <property type="component" value="Unassembled WGS sequence"/>
</dbReference>
<feature type="domain" description="Manganese/iron superoxide dismutase C-terminal" evidence="8">
    <location>
        <begin position="92"/>
        <end position="194"/>
    </location>
</feature>
<dbReference type="GO" id="GO:0046872">
    <property type="term" value="F:metal ion binding"/>
    <property type="evidence" value="ECO:0007669"/>
    <property type="project" value="UniProtKB-KW"/>
</dbReference>